<reference evidence="8" key="1">
    <citation type="submission" date="2016-09" db="EMBL/GenBank/DDBJ databases">
        <authorList>
            <person name="Varghese N."/>
            <person name="Submissions S."/>
        </authorList>
    </citation>
    <scope>NUCLEOTIDE SEQUENCE [LARGE SCALE GENOMIC DNA]</scope>
    <source>
        <strain evidence="8">ANC 4422</strain>
    </source>
</reference>
<dbReference type="HAMAP" id="MF_01411">
    <property type="entry name" value="LPS_assembly_LptD"/>
    <property type="match status" value="1"/>
</dbReference>
<proteinExistence type="inferred from homology"/>
<feature type="chain" id="PRO_5017489779" description="LPS-assembly protein LptD" evidence="4">
    <location>
        <begin position="32"/>
        <end position="813"/>
    </location>
</feature>
<feature type="domain" description="LptD C-terminal" evidence="6">
    <location>
        <begin position="348"/>
        <end position="720"/>
    </location>
</feature>
<dbReference type="EMBL" id="FMYL01000009">
    <property type="protein sequence ID" value="SDC12052.1"/>
    <property type="molecule type" value="Genomic_DNA"/>
</dbReference>
<dbReference type="GO" id="GO:1990351">
    <property type="term" value="C:transporter complex"/>
    <property type="evidence" value="ECO:0007669"/>
    <property type="project" value="TreeGrafter"/>
</dbReference>
<evidence type="ECO:0000259" key="6">
    <source>
        <dbReference type="Pfam" id="PF04453"/>
    </source>
</evidence>
<protein>
    <recommendedName>
        <fullName evidence="4">LPS-assembly protein LptD</fullName>
    </recommendedName>
</protein>
<feature type="signal peptide" evidence="4">
    <location>
        <begin position="1"/>
        <end position="31"/>
    </location>
</feature>
<dbReference type="InterPro" id="IPR007543">
    <property type="entry name" value="LptD_C"/>
</dbReference>
<dbReference type="Pfam" id="PF03968">
    <property type="entry name" value="LptD_N"/>
    <property type="match status" value="1"/>
</dbReference>
<dbReference type="AlphaFoldDB" id="A0A1G6IZR3"/>
<comment type="subunit">
    <text evidence="4">Component of the lipopolysaccharide transport and assembly complex. Interacts with LptE and LptA.</text>
</comment>
<dbReference type="GO" id="GO:0015920">
    <property type="term" value="P:lipopolysaccharide transport"/>
    <property type="evidence" value="ECO:0007669"/>
    <property type="project" value="InterPro"/>
</dbReference>
<comment type="function">
    <text evidence="4">Together with LptE, is involved in the assembly of lipopolysaccharide (LPS) at the surface of the outer membrane.</text>
</comment>
<dbReference type="PANTHER" id="PTHR30189:SF1">
    <property type="entry name" value="LPS-ASSEMBLY PROTEIN LPTD"/>
    <property type="match status" value="1"/>
</dbReference>
<evidence type="ECO:0000259" key="5">
    <source>
        <dbReference type="Pfam" id="PF03968"/>
    </source>
</evidence>
<evidence type="ECO:0000256" key="3">
    <source>
        <dbReference type="ARBA" id="ARBA00023237"/>
    </source>
</evidence>
<dbReference type="Proteomes" id="UP000242501">
    <property type="component" value="Unassembled WGS sequence"/>
</dbReference>
<dbReference type="InterPro" id="IPR050218">
    <property type="entry name" value="LptD"/>
</dbReference>
<evidence type="ECO:0000256" key="4">
    <source>
        <dbReference type="HAMAP-Rule" id="MF_01411"/>
    </source>
</evidence>
<name>A0A1G6IZR3_9GAMM</name>
<organism evidence="7 8">
    <name type="scientific">Acinetobacter boissieri</name>
    <dbReference type="NCBI Taxonomy" id="1219383"/>
    <lineage>
        <taxon>Bacteria</taxon>
        <taxon>Pseudomonadati</taxon>
        <taxon>Pseudomonadota</taxon>
        <taxon>Gammaproteobacteria</taxon>
        <taxon>Moraxellales</taxon>
        <taxon>Moraxellaceae</taxon>
        <taxon>Acinetobacter</taxon>
    </lineage>
</organism>
<evidence type="ECO:0000313" key="8">
    <source>
        <dbReference type="Proteomes" id="UP000242501"/>
    </source>
</evidence>
<gene>
    <name evidence="4" type="primary">lptD</name>
    <name evidence="7" type="ORF">SAMN05421733_109112</name>
</gene>
<evidence type="ECO:0000313" key="7">
    <source>
        <dbReference type="EMBL" id="SDC12052.1"/>
    </source>
</evidence>
<keyword evidence="3 4" id="KW-0998">Cell outer membrane</keyword>
<dbReference type="STRING" id="1219383.SAMN05421733_109112"/>
<dbReference type="GO" id="GO:0009279">
    <property type="term" value="C:cell outer membrane"/>
    <property type="evidence" value="ECO:0007669"/>
    <property type="project" value="UniProtKB-SubCell"/>
</dbReference>
<dbReference type="PANTHER" id="PTHR30189">
    <property type="entry name" value="LPS-ASSEMBLY PROTEIN"/>
    <property type="match status" value="1"/>
</dbReference>
<accession>A0A1G6IZR3</accession>
<keyword evidence="2 4" id="KW-0472">Membrane</keyword>
<evidence type="ECO:0000256" key="1">
    <source>
        <dbReference type="ARBA" id="ARBA00022729"/>
    </source>
</evidence>
<comment type="caution">
    <text evidence="4">Lacks conserved residue(s) required for the propagation of feature annotation.</text>
</comment>
<feature type="domain" description="Organic solvent tolerance-like N-terminal" evidence="5">
    <location>
        <begin position="107"/>
        <end position="240"/>
    </location>
</feature>
<dbReference type="InterPro" id="IPR020889">
    <property type="entry name" value="LipoPS_assembly_LptD"/>
</dbReference>
<keyword evidence="1 4" id="KW-0732">Signal</keyword>
<comment type="similarity">
    <text evidence="4">Belongs to the LptD family.</text>
</comment>
<dbReference type="GO" id="GO:0043165">
    <property type="term" value="P:Gram-negative-bacterium-type cell outer membrane assembly"/>
    <property type="evidence" value="ECO:0007669"/>
    <property type="project" value="UniProtKB-UniRule"/>
</dbReference>
<evidence type="ECO:0000256" key="2">
    <source>
        <dbReference type="ARBA" id="ARBA00023136"/>
    </source>
</evidence>
<dbReference type="Gene3D" id="2.60.450.10">
    <property type="entry name" value="Lipopolysaccharide (LPS) transport protein A like domain"/>
    <property type="match status" value="1"/>
</dbReference>
<dbReference type="Pfam" id="PF04453">
    <property type="entry name" value="LptD"/>
    <property type="match status" value="1"/>
</dbReference>
<keyword evidence="8" id="KW-1185">Reference proteome</keyword>
<sequence length="813" mass="92478" precursor="true">MKQMKQQFKFNPLATAVLALLCSGSVQSSYADSNDTPSTLNNQQLKQQLAQANAGQVFFDQYYVNKNNVSVEKRPTNPQYSNYCQGVWVTPVATNSTAKAMQNSETHVSADYAHYNPNGDSVLEGNVIIDQEGRQVKAQKLTLDQTQTIANAQGNVQMAQNGLVSQSDSVNYNLRQQIGELNNSYYISEFNHSHGYAQHIIRTSPTQITLENATYTTCAPTNNPDWHIKAKKIELNQDTGRGTTKDTRLYIKNVPVMVLPYYNFPIDDRRTTGLLTPSFGWSSNSGIQLGLPVYLNLAPNYDATITPRYLEEHGGMLEGNFNFKTQYFGQGSIKAGYLPNDKSYSDKDRDSLAIKHYWDINPYFSTYLEYNYLSDIDYLYDLESDPNVTTDLNQKRLFQVNFARAIEGLDASLKIESYQTLDKTIQDKDKPYARLPQFLLNYKTANPQGWQFEAHNDTAYFKKTINDASALEDSGTRIYNSVATRYNYRTPWSFFIPEASVRSLNYFYDQDAQLNNPGGSKNKNIIVPQFTLDTGLNFEKQGKYLQTVTPRLFYAYAPYKDQTDYPNFDTTTPSLSYDQLFNPYRFYGHDRLDDNNFMSLGVSYSLFDQQGLERLKAAVGQSFYFSNRKVLLNSNDSVQTEKNSDPILALSSQLSNSFTISSNIAFNGTKISQANFQAYYLANTGQIYNVGYYKRKNINNTQQTYDQVVASLIQPVKNDWRIIGHVQYDIDNHIAREYLLGVNYESCCWAVSVYGRSYFNDLDDIKSASTKRTNAVMAEFTLKGLGALNNRLASLLEQRITGFNKSNQTWIQP</sequence>
<dbReference type="InterPro" id="IPR005653">
    <property type="entry name" value="OstA-like_N"/>
</dbReference>
<comment type="subcellular location">
    <subcellularLocation>
        <location evidence="4">Cell outer membrane</location>
    </subcellularLocation>
</comment>